<reference evidence="2" key="1">
    <citation type="submission" date="2021-02" db="EMBL/GenBank/DDBJ databases">
        <authorList>
            <person name="Dougan E. K."/>
            <person name="Rhodes N."/>
            <person name="Thang M."/>
            <person name="Chan C."/>
        </authorList>
    </citation>
    <scope>NUCLEOTIDE SEQUENCE</scope>
</reference>
<comment type="caution">
    <text evidence="2">The sequence shown here is derived from an EMBL/GenBank/DDBJ whole genome shotgun (WGS) entry which is preliminary data.</text>
</comment>
<evidence type="ECO:0000313" key="2">
    <source>
        <dbReference type="EMBL" id="CAE8594733.1"/>
    </source>
</evidence>
<keyword evidence="1" id="KW-0472">Membrane</keyword>
<feature type="transmembrane region" description="Helical" evidence="1">
    <location>
        <begin position="198"/>
        <end position="219"/>
    </location>
</feature>
<name>A0A813E3C6_POLGL</name>
<feature type="non-terminal residue" evidence="2">
    <location>
        <position position="1"/>
    </location>
</feature>
<accession>A0A813E3C6</accession>
<protein>
    <submittedName>
        <fullName evidence="2">Uncharacterized protein</fullName>
    </submittedName>
</protein>
<dbReference type="EMBL" id="CAJNNV010007308">
    <property type="protein sequence ID" value="CAE8594733.1"/>
    <property type="molecule type" value="Genomic_DNA"/>
</dbReference>
<organism evidence="2 3">
    <name type="scientific">Polarella glacialis</name>
    <name type="common">Dinoflagellate</name>
    <dbReference type="NCBI Taxonomy" id="89957"/>
    <lineage>
        <taxon>Eukaryota</taxon>
        <taxon>Sar</taxon>
        <taxon>Alveolata</taxon>
        <taxon>Dinophyceae</taxon>
        <taxon>Suessiales</taxon>
        <taxon>Suessiaceae</taxon>
        <taxon>Polarella</taxon>
    </lineage>
</organism>
<evidence type="ECO:0000256" key="1">
    <source>
        <dbReference type="SAM" id="Phobius"/>
    </source>
</evidence>
<sequence length="228" mass="25097">VVALWLDGHGKEVRWEYIQTDDVFKIQILSQFFMNRRLHLRPSAASPDVLRDAAPAEVDRHVVDGTEAVSSAVVSRDGLRLRANAEALGAGAVDFGQVEMLAHRGVTMLLTQHRTGALGVQLIQYLSQRPIAFSRRMLATSVPFPTGRAAWDEHSEQLALVTCWASGGGLEADEPTSFSCARHTALWLTGSDVDRPMLMVHSFAAVLGIATVVWAVIRLSRCYHINIR</sequence>
<feature type="non-terminal residue" evidence="2">
    <location>
        <position position="228"/>
    </location>
</feature>
<evidence type="ECO:0000313" key="3">
    <source>
        <dbReference type="Proteomes" id="UP000654075"/>
    </source>
</evidence>
<proteinExistence type="predicted"/>
<dbReference type="AlphaFoldDB" id="A0A813E3C6"/>
<dbReference type="Proteomes" id="UP000654075">
    <property type="component" value="Unassembled WGS sequence"/>
</dbReference>
<keyword evidence="1" id="KW-1133">Transmembrane helix</keyword>
<gene>
    <name evidence="2" type="ORF">PGLA1383_LOCUS13258</name>
</gene>
<keyword evidence="3" id="KW-1185">Reference proteome</keyword>
<keyword evidence="1" id="KW-0812">Transmembrane</keyword>